<evidence type="ECO:0000313" key="2">
    <source>
        <dbReference type="Proteomes" id="UP001061361"/>
    </source>
</evidence>
<gene>
    <name evidence="1" type="ORF">JCM14722_21260</name>
</gene>
<accession>A0ABM8AT09</accession>
<sequence length="120" mass="13575">MRLEVEPKNTYALVRMSGAVPAGTFRNEVSRLMDAVRASGLKRILLDERGLVLGVDTHEAYLVGESEQIVMAAIQGYRFASVPDPANKARNENFETMLRNRSVNYRVFDTIADAEEWLRE</sequence>
<proteinExistence type="predicted"/>
<evidence type="ECO:0008006" key="3">
    <source>
        <dbReference type="Google" id="ProtNLM"/>
    </source>
</evidence>
<organism evidence="1 2">
    <name type="scientific">Pseudodesulfovibrio portus</name>
    <dbReference type="NCBI Taxonomy" id="231439"/>
    <lineage>
        <taxon>Bacteria</taxon>
        <taxon>Pseudomonadati</taxon>
        <taxon>Thermodesulfobacteriota</taxon>
        <taxon>Desulfovibrionia</taxon>
        <taxon>Desulfovibrionales</taxon>
        <taxon>Desulfovibrionaceae</taxon>
    </lineage>
</organism>
<dbReference type="EMBL" id="AP026708">
    <property type="protein sequence ID" value="BDQ34584.1"/>
    <property type="molecule type" value="Genomic_DNA"/>
</dbReference>
<reference evidence="1" key="1">
    <citation type="submission" date="2022-08" db="EMBL/GenBank/DDBJ databases">
        <title>Genome Sequence of the sulphate-reducing bacterium, Pseudodesulfovibrio portus JCM14722.</title>
        <authorList>
            <person name="Kondo R."/>
            <person name="Kataoka T."/>
        </authorList>
    </citation>
    <scope>NUCLEOTIDE SEQUENCE</scope>
    <source>
        <strain evidence="1">JCM 14722</strain>
    </source>
</reference>
<dbReference type="RefSeq" id="WP_264981483.1">
    <property type="nucleotide sequence ID" value="NZ_AP026708.1"/>
</dbReference>
<name>A0ABM8AT09_9BACT</name>
<evidence type="ECO:0000313" key="1">
    <source>
        <dbReference type="EMBL" id="BDQ34584.1"/>
    </source>
</evidence>
<keyword evidence="2" id="KW-1185">Reference proteome</keyword>
<protein>
    <recommendedName>
        <fullName evidence="3">DUF4180 domain-containing protein</fullName>
    </recommendedName>
</protein>
<dbReference type="Proteomes" id="UP001061361">
    <property type="component" value="Chromosome"/>
</dbReference>